<reference evidence="3" key="1">
    <citation type="journal article" date="2019" name="Int. J. Syst. Evol. Microbiol.">
        <title>The Global Catalogue of Microorganisms (GCM) 10K type strain sequencing project: providing services to taxonomists for standard genome sequencing and annotation.</title>
        <authorList>
            <consortium name="The Broad Institute Genomics Platform"/>
            <consortium name="The Broad Institute Genome Sequencing Center for Infectious Disease"/>
            <person name="Wu L."/>
            <person name="Ma J."/>
        </authorList>
    </citation>
    <scope>NUCLEOTIDE SEQUENCE [LARGE SCALE GENOMIC DNA]</scope>
    <source>
        <strain evidence="3">JCM 4524</strain>
    </source>
</reference>
<accession>A0ABP6D282</accession>
<keyword evidence="1" id="KW-0472">Membrane</keyword>
<dbReference type="RefSeq" id="WP_425584864.1">
    <property type="nucleotide sequence ID" value="NZ_BAAASJ010000030.1"/>
</dbReference>
<evidence type="ECO:0000256" key="1">
    <source>
        <dbReference type="SAM" id="Phobius"/>
    </source>
</evidence>
<evidence type="ECO:0008006" key="4">
    <source>
        <dbReference type="Google" id="ProtNLM"/>
    </source>
</evidence>
<name>A0ABP6D282_9ACTN</name>
<keyword evidence="3" id="KW-1185">Reference proteome</keyword>
<comment type="caution">
    <text evidence="2">The sequence shown here is derived from an EMBL/GenBank/DDBJ whole genome shotgun (WGS) entry which is preliminary data.</text>
</comment>
<evidence type="ECO:0000313" key="3">
    <source>
        <dbReference type="Proteomes" id="UP001500151"/>
    </source>
</evidence>
<dbReference type="Proteomes" id="UP001500151">
    <property type="component" value="Unassembled WGS sequence"/>
</dbReference>
<organism evidence="2 3">
    <name type="scientific">Streptomyces vastus</name>
    <dbReference type="NCBI Taxonomy" id="285451"/>
    <lineage>
        <taxon>Bacteria</taxon>
        <taxon>Bacillati</taxon>
        <taxon>Actinomycetota</taxon>
        <taxon>Actinomycetes</taxon>
        <taxon>Kitasatosporales</taxon>
        <taxon>Streptomycetaceae</taxon>
        <taxon>Streptomyces</taxon>
    </lineage>
</organism>
<sequence>MTTPRWTRGFSSTKPSLFTGTDQQMAVLGVALLVMPVIVLAAAAGRLGAARREQRLAALRLAGATPRQIIAMTAAEAAAVGGARGPGSPTRAPFFCGNICR</sequence>
<protein>
    <recommendedName>
        <fullName evidence="4">ABC transporter permease</fullName>
    </recommendedName>
</protein>
<proteinExistence type="predicted"/>
<gene>
    <name evidence="2" type="ORF">GCM10010307_28400</name>
</gene>
<keyword evidence="1" id="KW-1133">Transmembrane helix</keyword>
<dbReference type="EMBL" id="BAAASJ010000030">
    <property type="protein sequence ID" value="GAA2633757.1"/>
    <property type="molecule type" value="Genomic_DNA"/>
</dbReference>
<feature type="transmembrane region" description="Helical" evidence="1">
    <location>
        <begin position="25"/>
        <end position="45"/>
    </location>
</feature>
<evidence type="ECO:0000313" key="2">
    <source>
        <dbReference type="EMBL" id="GAA2633757.1"/>
    </source>
</evidence>
<keyword evidence="1" id="KW-0812">Transmembrane</keyword>